<feature type="domain" description="Cytochrome C biogenesis protein transmembrane" evidence="8">
    <location>
        <begin position="6"/>
        <end position="221"/>
    </location>
</feature>
<name>A0A1H4DH23_9RHOB</name>
<feature type="transmembrane region" description="Helical" evidence="7">
    <location>
        <begin position="132"/>
        <end position="158"/>
    </location>
</feature>
<feature type="transmembrane region" description="Helical" evidence="7">
    <location>
        <begin position="12"/>
        <end position="35"/>
    </location>
</feature>
<comment type="similarity">
    <text evidence="2">Belongs to the DsbD family.</text>
</comment>
<dbReference type="InterPro" id="IPR051790">
    <property type="entry name" value="Cytochrome_c-biogenesis_DsbD"/>
</dbReference>
<organism evidence="9 10">
    <name type="scientific">Rubrimonas cliftonensis</name>
    <dbReference type="NCBI Taxonomy" id="89524"/>
    <lineage>
        <taxon>Bacteria</taxon>
        <taxon>Pseudomonadati</taxon>
        <taxon>Pseudomonadota</taxon>
        <taxon>Alphaproteobacteria</taxon>
        <taxon>Rhodobacterales</taxon>
        <taxon>Paracoccaceae</taxon>
        <taxon>Rubrimonas</taxon>
    </lineage>
</organism>
<comment type="subcellular location">
    <subcellularLocation>
        <location evidence="1">Membrane</location>
        <topology evidence="1">Multi-pass membrane protein</topology>
    </subcellularLocation>
</comment>
<evidence type="ECO:0000256" key="6">
    <source>
        <dbReference type="ARBA" id="ARBA00023136"/>
    </source>
</evidence>
<keyword evidence="4" id="KW-0201">Cytochrome c-type biogenesis</keyword>
<keyword evidence="3 7" id="KW-0812">Transmembrane</keyword>
<dbReference type="Proteomes" id="UP000198703">
    <property type="component" value="Unassembled WGS sequence"/>
</dbReference>
<feature type="transmembrane region" description="Helical" evidence="7">
    <location>
        <begin position="91"/>
        <end position="111"/>
    </location>
</feature>
<dbReference type="GO" id="GO:0017004">
    <property type="term" value="P:cytochrome complex assembly"/>
    <property type="evidence" value="ECO:0007669"/>
    <property type="project" value="UniProtKB-KW"/>
</dbReference>
<keyword evidence="5 7" id="KW-1133">Transmembrane helix</keyword>
<dbReference type="GO" id="GO:0016020">
    <property type="term" value="C:membrane"/>
    <property type="evidence" value="ECO:0007669"/>
    <property type="project" value="UniProtKB-SubCell"/>
</dbReference>
<protein>
    <submittedName>
        <fullName evidence="9">Cytochrome c-type biogenesis protein</fullName>
    </submittedName>
</protein>
<evidence type="ECO:0000313" key="10">
    <source>
        <dbReference type="Proteomes" id="UP000198703"/>
    </source>
</evidence>
<dbReference type="AlphaFoldDB" id="A0A1H4DH23"/>
<dbReference type="PANTHER" id="PTHR31272">
    <property type="entry name" value="CYTOCHROME C-TYPE BIOGENESIS PROTEIN HI_1454-RELATED"/>
    <property type="match status" value="1"/>
</dbReference>
<evidence type="ECO:0000313" key="9">
    <source>
        <dbReference type="EMBL" id="SEA71730.1"/>
    </source>
</evidence>
<feature type="transmembrane region" description="Helical" evidence="7">
    <location>
        <begin position="170"/>
        <end position="192"/>
    </location>
</feature>
<reference evidence="9 10" key="1">
    <citation type="submission" date="2016-10" db="EMBL/GenBank/DDBJ databases">
        <authorList>
            <person name="de Groot N.N."/>
        </authorList>
    </citation>
    <scope>NUCLEOTIDE SEQUENCE [LARGE SCALE GENOMIC DNA]</scope>
    <source>
        <strain evidence="9 10">DSM 15345</strain>
    </source>
</reference>
<dbReference type="RefSeq" id="WP_093254559.1">
    <property type="nucleotide sequence ID" value="NZ_FNQM01000010.1"/>
</dbReference>
<accession>A0A1H4DH23</accession>
<keyword evidence="10" id="KW-1185">Reference proteome</keyword>
<dbReference type="Pfam" id="PF02683">
    <property type="entry name" value="DsbD_TM"/>
    <property type="match status" value="1"/>
</dbReference>
<evidence type="ECO:0000256" key="7">
    <source>
        <dbReference type="SAM" id="Phobius"/>
    </source>
</evidence>
<dbReference type="EMBL" id="FNQM01000010">
    <property type="protein sequence ID" value="SEA71730.1"/>
    <property type="molecule type" value="Genomic_DNA"/>
</dbReference>
<feature type="transmembrane region" description="Helical" evidence="7">
    <location>
        <begin position="56"/>
        <end position="79"/>
    </location>
</feature>
<gene>
    <name evidence="9" type="ORF">SAMN05444370_11018</name>
</gene>
<dbReference type="InterPro" id="IPR003834">
    <property type="entry name" value="Cyt_c_assmbl_TM_dom"/>
</dbReference>
<evidence type="ECO:0000256" key="1">
    <source>
        <dbReference type="ARBA" id="ARBA00004141"/>
    </source>
</evidence>
<evidence type="ECO:0000256" key="2">
    <source>
        <dbReference type="ARBA" id="ARBA00006143"/>
    </source>
</evidence>
<dbReference type="STRING" id="89524.SAMN05444370_11018"/>
<dbReference type="PANTHER" id="PTHR31272:SF4">
    <property type="entry name" value="CYTOCHROME C-TYPE BIOGENESIS PROTEIN HI_1454-RELATED"/>
    <property type="match status" value="1"/>
</dbReference>
<keyword evidence="6 7" id="KW-0472">Membrane</keyword>
<dbReference type="OrthoDB" id="9803065at2"/>
<feature type="transmembrane region" description="Helical" evidence="7">
    <location>
        <begin position="213"/>
        <end position="236"/>
    </location>
</feature>
<evidence type="ECO:0000259" key="8">
    <source>
        <dbReference type="Pfam" id="PF02683"/>
    </source>
</evidence>
<evidence type="ECO:0000256" key="5">
    <source>
        <dbReference type="ARBA" id="ARBA00022989"/>
    </source>
</evidence>
<evidence type="ECO:0000256" key="4">
    <source>
        <dbReference type="ARBA" id="ARBA00022748"/>
    </source>
</evidence>
<proteinExistence type="inferred from homology"/>
<sequence length="243" mass="25080">MGFDVTLLGAAGAGLLSFASPCILPIVPPYLCFLAGVSLEELTDSQGGEASARRRVVLAALAFALGFATVFVAMGATASTVGQTIAQYFDVLRWIAGGVILLLGLHFLGVLRIPLLYRQARVEVNRKPATLAGAYLVGLAFAFGWTPCVGPVLAAILFTAGAQETAAQGAMLLGAYALGIGAPFVLAAAFAGPFMGLMRKFRRHMGLVEKGMGAALVVTGLLFVTNSITVISGWMIGFVPVAG</sequence>
<evidence type="ECO:0000256" key="3">
    <source>
        <dbReference type="ARBA" id="ARBA00022692"/>
    </source>
</evidence>